<dbReference type="Gene3D" id="6.10.250.1630">
    <property type="match status" value="1"/>
</dbReference>
<feature type="compositionally biased region" description="Polar residues" evidence="2">
    <location>
        <begin position="10"/>
        <end position="20"/>
    </location>
</feature>
<proteinExistence type="predicted"/>
<evidence type="ECO:0000259" key="3">
    <source>
        <dbReference type="PROSITE" id="PS50033"/>
    </source>
</evidence>
<feature type="compositionally biased region" description="Low complexity" evidence="2">
    <location>
        <begin position="113"/>
        <end position="136"/>
    </location>
</feature>
<dbReference type="AlphaFoldDB" id="A0A830HTS7"/>
<keyword evidence="1" id="KW-0808">Transferase</keyword>
<keyword evidence="5" id="KW-1185">Reference proteome</keyword>
<dbReference type="Pfam" id="PF14377">
    <property type="entry name" value="UBM"/>
    <property type="match status" value="1"/>
</dbReference>
<dbReference type="EMBL" id="BNJQ01000020">
    <property type="protein sequence ID" value="GHP08337.1"/>
    <property type="molecule type" value="Genomic_DNA"/>
</dbReference>
<protein>
    <recommendedName>
        <fullName evidence="3">UBX domain-containing protein</fullName>
    </recommendedName>
</protein>
<name>A0A830HTS7_9CHLO</name>
<evidence type="ECO:0000256" key="1">
    <source>
        <dbReference type="ARBA" id="ARBA00022679"/>
    </source>
</evidence>
<dbReference type="PROSITE" id="PS50033">
    <property type="entry name" value="UBX"/>
    <property type="match status" value="1"/>
</dbReference>
<evidence type="ECO:0000256" key="2">
    <source>
        <dbReference type="SAM" id="MobiDB-lite"/>
    </source>
</evidence>
<dbReference type="GO" id="GO:0016740">
    <property type="term" value="F:transferase activity"/>
    <property type="evidence" value="ECO:0007669"/>
    <property type="project" value="UniProtKB-KW"/>
</dbReference>
<sequence length="324" mass="34080">MDKLKKWWRSGSSAQANFANAGQGHRLGDGTEQAQPAQQQPRAQQAPPTRAPPSASALAAAEAAQARAQQKRGVPDKKKAKSAAAAAAATATGSANAQPPSSYQGSGRRLGDATSSQAPTTATTAPPTHATQQQQSGAPVNIDPEFLAALPEEIRAEVLAQHGGMPAAAAAAAAAPQPPPVPQAVPQENVGGRNTLQLNAVGARQAAQETLGISYERSGAEIKAQAREERQRREEDQVLMTKAQREALKLKRAGGSSTLRARGGAYRLRVRRPDGAVFEAQFRGEEESLIDVYAWAAEVLETEAFTSKEFTARRRHAAHEAGVV</sequence>
<accession>A0A830HTS7</accession>
<evidence type="ECO:0000313" key="5">
    <source>
        <dbReference type="Proteomes" id="UP000660262"/>
    </source>
</evidence>
<dbReference type="Proteomes" id="UP000660262">
    <property type="component" value="Unassembled WGS sequence"/>
</dbReference>
<gene>
    <name evidence="4" type="ORF">PPROV_000707600</name>
</gene>
<comment type="caution">
    <text evidence="4">The sequence shown here is derived from an EMBL/GenBank/DDBJ whole genome shotgun (WGS) entry which is preliminary data.</text>
</comment>
<feature type="region of interest" description="Disordered" evidence="2">
    <location>
        <begin position="1"/>
        <end position="138"/>
    </location>
</feature>
<organism evidence="4 5">
    <name type="scientific">Pycnococcus provasolii</name>
    <dbReference type="NCBI Taxonomy" id="41880"/>
    <lineage>
        <taxon>Eukaryota</taxon>
        <taxon>Viridiplantae</taxon>
        <taxon>Chlorophyta</taxon>
        <taxon>Pseudoscourfieldiophyceae</taxon>
        <taxon>Pseudoscourfieldiales</taxon>
        <taxon>Pycnococcaceae</taxon>
        <taxon>Pycnococcus</taxon>
    </lineage>
</organism>
<feature type="compositionally biased region" description="Low complexity" evidence="2">
    <location>
        <begin position="82"/>
        <end position="97"/>
    </location>
</feature>
<dbReference type="InterPro" id="IPR025527">
    <property type="entry name" value="HUWE1/Rev1_UBM"/>
</dbReference>
<feature type="domain" description="UBX" evidence="3">
    <location>
        <begin position="267"/>
        <end position="311"/>
    </location>
</feature>
<reference evidence="4" key="1">
    <citation type="submission" date="2020-10" db="EMBL/GenBank/DDBJ databases">
        <title>Unveiling of a novel bifunctional photoreceptor, Dualchrome1, isolated from a cosmopolitan green alga.</title>
        <authorList>
            <person name="Suzuki S."/>
            <person name="Kawachi M."/>
        </authorList>
    </citation>
    <scope>NUCLEOTIDE SEQUENCE</scope>
    <source>
        <strain evidence="4">NIES 2893</strain>
    </source>
</reference>
<evidence type="ECO:0000313" key="4">
    <source>
        <dbReference type="EMBL" id="GHP08337.1"/>
    </source>
</evidence>
<dbReference type="InterPro" id="IPR001012">
    <property type="entry name" value="UBX_dom"/>
</dbReference>
<feature type="compositionally biased region" description="Low complexity" evidence="2">
    <location>
        <begin position="31"/>
        <end position="68"/>
    </location>
</feature>